<keyword evidence="10" id="KW-1185">Reference proteome</keyword>
<dbReference type="GO" id="GO:0009055">
    <property type="term" value="F:electron transfer activity"/>
    <property type="evidence" value="ECO:0007669"/>
    <property type="project" value="InterPro"/>
</dbReference>
<dbReference type="Pfam" id="PF13229">
    <property type="entry name" value="Beta_helix"/>
    <property type="match status" value="1"/>
</dbReference>
<evidence type="ECO:0000256" key="1">
    <source>
        <dbReference type="ARBA" id="ARBA00004906"/>
    </source>
</evidence>
<dbReference type="NCBIfam" id="TIGR03805">
    <property type="entry name" value="beta_helix_1"/>
    <property type="match status" value="1"/>
</dbReference>
<dbReference type="Gene3D" id="1.10.760.10">
    <property type="entry name" value="Cytochrome c-like domain"/>
    <property type="match status" value="1"/>
</dbReference>
<sequence>MSFKKKFLFFSVSKIVHQKNPFQFSFAILFFFFLSSQIFSRTLEVHEGESIQKAIDSLEKGDTVKVYPGVYNEFLFVDKTHFTLSGVIVNGKWPVLDGVGKLNDGVIGSGANFLIENFHIKNYKANGVMTQGAGNIIMRKLIVENTGIYGIYPTMGTNVVVEDTVSLGIADAAIYIGMCHNVDVRRNEVYGSVIGIEIENSTNVLIEGNTVYDNSAGIVAFALPGLPLKKVENVIIRKNFIFDNNHRNFAEPGALVAGVPPGIGIGVMAGDEVTIEGNIIRRNSFAGIGIGDNNLLPNSKSPDPDVEPNPDRNKVLENVFIDNGKRKWNDIISWLFYVIRIIFSGNPIPESPNGGKVGIFPEGYDVVASGKGKDNCLISPDSVTKIGTSSYGICKPTDTTEKIKTMIGDPKLGESKSDARELGKQVFGAVCSGCHSMTLRTVGPPIKEIQEKYKKDVYGVVSFASMPKKVREGFIEMPSQKYLGNEKLTAVANYILNLKDEGAKGVAK</sequence>
<evidence type="ECO:0000259" key="8">
    <source>
        <dbReference type="PROSITE" id="PS51007"/>
    </source>
</evidence>
<accession>A0A6H3P1E1</accession>
<dbReference type="InterPro" id="IPR022442">
    <property type="entry name" value="SO_2930-like_dom"/>
</dbReference>
<keyword evidence="2 7" id="KW-0349">Heme</keyword>
<dbReference type="InterPro" id="IPR036909">
    <property type="entry name" value="Cyt_c-like_dom_sf"/>
</dbReference>
<dbReference type="GO" id="GO:0046872">
    <property type="term" value="F:metal ion binding"/>
    <property type="evidence" value="ECO:0007669"/>
    <property type="project" value="UniProtKB-KW"/>
</dbReference>
<dbReference type="InterPro" id="IPR039448">
    <property type="entry name" value="Beta_helix"/>
</dbReference>
<evidence type="ECO:0000256" key="6">
    <source>
        <dbReference type="ARBA" id="ARBA00023004"/>
    </source>
</evidence>
<dbReference type="Pfam" id="PF00034">
    <property type="entry name" value="Cytochrom_C"/>
    <property type="match status" value="1"/>
</dbReference>
<keyword evidence="6 7" id="KW-0408">Iron</keyword>
<keyword evidence="3 7" id="KW-0479">Metal-binding</keyword>
<evidence type="ECO:0000256" key="3">
    <source>
        <dbReference type="ARBA" id="ARBA00022723"/>
    </source>
</evidence>
<comment type="pathway">
    <text evidence="1">Protein modification; protein ubiquitination.</text>
</comment>
<dbReference type="InterPro" id="IPR009056">
    <property type="entry name" value="Cyt_c-like_dom"/>
</dbReference>
<gene>
    <name evidence="9" type="ORF">EHR08_08845</name>
</gene>
<keyword evidence="5" id="KW-0833">Ubl conjugation pathway</keyword>
<dbReference type="PANTHER" id="PTHR22990:SF15">
    <property type="entry name" value="F-BOX ONLY PROTEIN 10"/>
    <property type="match status" value="1"/>
</dbReference>
<evidence type="ECO:0000256" key="7">
    <source>
        <dbReference type="PROSITE-ProRule" id="PRU00433"/>
    </source>
</evidence>
<dbReference type="NCBIfam" id="TIGR03804">
    <property type="entry name" value="para_beta_helix"/>
    <property type="match status" value="1"/>
</dbReference>
<dbReference type="Proteomes" id="UP000297649">
    <property type="component" value="Unassembled WGS sequence"/>
</dbReference>
<dbReference type="InterPro" id="IPR022441">
    <property type="entry name" value="Para_beta_helix_rpt-2"/>
</dbReference>
<keyword evidence="4" id="KW-0677">Repeat</keyword>
<dbReference type="AlphaFoldDB" id="A0A6H3P1E1"/>
<evidence type="ECO:0000256" key="5">
    <source>
        <dbReference type="ARBA" id="ARBA00022786"/>
    </source>
</evidence>
<dbReference type="PROSITE" id="PS51007">
    <property type="entry name" value="CYTC"/>
    <property type="match status" value="1"/>
</dbReference>
<dbReference type="SUPFAM" id="SSF51126">
    <property type="entry name" value="Pectin lyase-like"/>
    <property type="match status" value="1"/>
</dbReference>
<dbReference type="RefSeq" id="WP_135745961.1">
    <property type="nucleotide sequence ID" value="NZ_JAIZBL010000003.1"/>
</dbReference>
<organism evidence="9 10">
    <name type="scientific">Leptospira bandrabouensis</name>
    <dbReference type="NCBI Taxonomy" id="2484903"/>
    <lineage>
        <taxon>Bacteria</taxon>
        <taxon>Pseudomonadati</taxon>
        <taxon>Spirochaetota</taxon>
        <taxon>Spirochaetia</taxon>
        <taxon>Leptospirales</taxon>
        <taxon>Leptospiraceae</taxon>
        <taxon>Leptospira</taxon>
    </lineage>
</organism>
<dbReference type="SMART" id="SM00710">
    <property type="entry name" value="PbH1"/>
    <property type="match status" value="7"/>
</dbReference>
<dbReference type="GO" id="GO:0020037">
    <property type="term" value="F:heme binding"/>
    <property type="evidence" value="ECO:0007669"/>
    <property type="project" value="InterPro"/>
</dbReference>
<reference evidence="9" key="1">
    <citation type="journal article" date="2019" name="PLoS Negl. Trop. Dis.">
        <title>Revisiting the worldwide diversity of Leptospira species in the environment.</title>
        <authorList>
            <person name="Vincent A.T."/>
            <person name="Schiettekatte O."/>
            <person name="Bourhy P."/>
            <person name="Veyrier F.J."/>
            <person name="Picardeau M."/>
        </authorList>
    </citation>
    <scope>NUCLEOTIDE SEQUENCE [LARGE SCALE GENOMIC DNA]</scope>
    <source>
        <strain evidence="9">201601109</strain>
    </source>
</reference>
<evidence type="ECO:0000256" key="4">
    <source>
        <dbReference type="ARBA" id="ARBA00022737"/>
    </source>
</evidence>
<dbReference type="InterPro" id="IPR051550">
    <property type="entry name" value="SCF-Subunits/Alg-Epimerases"/>
</dbReference>
<name>A0A6H3P1E1_9LEPT</name>
<dbReference type="EMBL" id="RQHU01000005">
    <property type="protein sequence ID" value="TGN16350.1"/>
    <property type="molecule type" value="Genomic_DNA"/>
</dbReference>
<dbReference type="InterPro" id="IPR006626">
    <property type="entry name" value="PbH1"/>
</dbReference>
<comment type="caution">
    <text evidence="9">The sequence shown here is derived from an EMBL/GenBank/DDBJ whole genome shotgun (WGS) entry which is preliminary data.</text>
</comment>
<dbReference type="OrthoDB" id="9795486at2"/>
<evidence type="ECO:0000313" key="9">
    <source>
        <dbReference type="EMBL" id="TGN16350.1"/>
    </source>
</evidence>
<dbReference type="SUPFAM" id="SSF46626">
    <property type="entry name" value="Cytochrome c"/>
    <property type="match status" value="1"/>
</dbReference>
<protein>
    <recommendedName>
        <fullName evidence="8">Cytochrome c domain-containing protein</fullName>
    </recommendedName>
</protein>
<feature type="domain" description="Cytochrome c" evidence="8">
    <location>
        <begin position="418"/>
        <end position="499"/>
    </location>
</feature>
<dbReference type="Gene3D" id="2.160.20.10">
    <property type="entry name" value="Single-stranded right-handed beta-helix, Pectin lyase-like"/>
    <property type="match status" value="1"/>
</dbReference>
<dbReference type="InterPro" id="IPR012334">
    <property type="entry name" value="Pectin_lyas_fold"/>
</dbReference>
<proteinExistence type="predicted"/>
<evidence type="ECO:0000256" key="2">
    <source>
        <dbReference type="ARBA" id="ARBA00022617"/>
    </source>
</evidence>
<evidence type="ECO:0000313" key="10">
    <source>
        <dbReference type="Proteomes" id="UP000297649"/>
    </source>
</evidence>
<dbReference type="PANTHER" id="PTHR22990">
    <property type="entry name" value="F-BOX ONLY PROTEIN"/>
    <property type="match status" value="1"/>
</dbReference>
<dbReference type="InterPro" id="IPR011050">
    <property type="entry name" value="Pectin_lyase_fold/virulence"/>
</dbReference>